<evidence type="ECO:0000313" key="5">
    <source>
        <dbReference type="EMBL" id="ONI11975.1"/>
    </source>
</evidence>
<accession>A0A251PNG6</accession>
<dbReference type="SMR" id="A0A251PNG6"/>
<reference evidence="5 6" key="1">
    <citation type="journal article" date="2013" name="Nat. Genet.">
        <title>The high-quality draft genome of peach (Prunus persica) identifies unique patterns of genetic diversity, domestication and genome evolution.</title>
        <authorList>
            <consortium name="International Peach Genome Initiative"/>
            <person name="Verde I."/>
            <person name="Abbott A.G."/>
            <person name="Scalabrin S."/>
            <person name="Jung S."/>
            <person name="Shu S."/>
            <person name="Marroni F."/>
            <person name="Zhebentyayeva T."/>
            <person name="Dettori M.T."/>
            <person name="Grimwood J."/>
            <person name="Cattonaro F."/>
            <person name="Zuccolo A."/>
            <person name="Rossini L."/>
            <person name="Jenkins J."/>
            <person name="Vendramin E."/>
            <person name="Meisel L.A."/>
            <person name="Decroocq V."/>
            <person name="Sosinski B."/>
            <person name="Prochnik S."/>
            <person name="Mitros T."/>
            <person name="Policriti A."/>
            <person name="Cipriani G."/>
            <person name="Dondini L."/>
            <person name="Ficklin S."/>
            <person name="Goodstein D.M."/>
            <person name="Xuan P."/>
            <person name="Del Fabbro C."/>
            <person name="Aramini V."/>
            <person name="Copetti D."/>
            <person name="Gonzalez S."/>
            <person name="Horner D.S."/>
            <person name="Falchi R."/>
            <person name="Lucas S."/>
            <person name="Mica E."/>
            <person name="Maldonado J."/>
            <person name="Lazzari B."/>
            <person name="Bielenberg D."/>
            <person name="Pirona R."/>
            <person name="Miculan M."/>
            <person name="Barakat A."/>
            <person name="Testolin R."/>
            <person name="Stella A."/>
            <person name="Tartarini S."/>
            <person name="Tonutti P."/>
            <person name="Arus P."/>
            <person name="Orellana A."/>
            <person name="Wells C."/>
            <person name="Main D."/>
            <person name="Vizzotto G."/>
            <person name="Silva H."/>
            <person name="Salamini F."/>
            <person name="Schmutz J."/>
            <person name="Morgante M."/>
            <person name="Rokhsar D.S."/>
        </authorList>
    </citation>
    <scope>NUCLEOTIDE SEQUENCE [LARGE SCALE GENOMIC DNA]</scope>
    <source>
        <strain evidence="6">cv. Nemared</strain>
    </source>
</reference>
<keyword evidence="2 3" id="KW-0539">Nucleus</keyword>
<dbReference type="PROSITE" id="PS51017">
    <property type="entry name" value="CCT"/>
    <property type="match status" value="1"/>
</dbReference>
<keyword evidence="6" id="KW-1185">Reference proteome</keyword>
<dbReference type="Proteomes" id="UP000006882">
    <property type="component" value="Chromosome G4"/>
</dbReference>
<evidence type="ECO:0000313" key="6">
    <source>
        <dbReference type="Proteomes" id="UP000006882"/>
    </source>
</evidence>
<dbReference type="GO" id="GO:0005634">
    <property type="term" value="C:nucleus"/>
    <property type="evidence" value="ECO:0007669"/>
    <property type="project" value="UniProtKB-SubCell"/>
</dbReference>
<dbReference type="AlphaFoldDB" id="A0A251PNG6"/>
<proteinExistence type="predicted"/>
<dbReference type="Pfam" id="PF06203">
    <property type="entry name" value="CCT"/>
    <property type="match status" value="1"/>
</dbReference>
<dbReference type="PANTHER" id="PTHR31319">
    <property type="entry name" value="ZINC FINGER PROTEIN CONSTANS-LIKE 4"/>
    <property type="match status" value="1"/>
</dbReference>
<organism evidence="5 6">
    <name type="scientific">Prunus persica</name>
    <name type="common">Peach</name>
    <name type="synonym">Amygdalus persica</name>
    <dbReference type="NCBI Taxonomy" id="3760"/>
    <lineage>
        <taxon>Eukaryota</taxon>
        <taxon>Viridiplantae</taxon>
        <taxon>Streptophyta</taxon>
        <taxon>Embryophyta</taxon>
        <taxon>Tracheophyta</taxon>
        <taxon>Spermatophyta</taxon>
        <taxon>Magnoliopsida</taxon>
        <taxon>eudicotyledons</taxon>
        <taxon>Gunneridae</taxon>
        <taxon>Pentapetalae</taxon>
        <taxon>rosids</taxon>
        <taxon>fabids</taxon>
        <taxon>Rosales</taxon>
        <taxon>Rosaceae</taxon>
        <taxon>Amygdaloideae</taxon>
        <taxon>Amygdaleae</taxon>
        <taxon>Prunus</taxon>
    </lineage>
</organism>
<evidence type="ECO:0000256" key="1">
    <source>
        <dbReference type="ARBA" id="ARBA00004123"/>
    </source>
</evidence>
<evidence type="ECO:0000259" key="4">
    <source>
        <dbReference type="PROSITE" id="PS51017"/>
    </source>
</evidence>
<dbReference type="PANTHER" id="PTHR31319:SF110">
    <property type="entry name" value="CCT MOTIF FAMILY PROTEIN"/>
    <property type="match status" value="1"/>
</dbReference>
<dbReference type="eggNOG" id="ENOG502RXHA">
    <property type="taxonomic scope" value="Eukaryota"/>
</dbReference>
<dbReference type="STRING" id="3760.A0A251PNG6"/>
<comment type="subcellular location">
    <subcellularLocation>
        <location evidence="1 3">Nucleus</location>
    </subcellularLocation>
</comment>
<dbReference type="InterPro" id="IPR010402">
    <property type="entry name" value="CCT_domain"/>
</dbReference>
<dbReference type="Gramene" id="ONI11975">
    <property type="protein sequence ID" value="ONI11975"/>
    <property type="gene ID" value="PRUPE_4G138100"/>
</dbReference>
<dbReference type="EMBL" id="CM007654">
    <property type="protein sequence ID" value="ONI11975.1"/>
    <property type="molecule type" value="Genomic_DNA"/>
</dbReference>
<sequence>MDSLPHQFYNDYSLPCGFYGYPTPEMAGENGCGSVFGGAMWGATCEENLVPFCNVSSAAVNFDVMSPESDISSSVMAASFPELLKISEDLSVPAAAAFSDYGNMGLHGLAGINQNFGGEISQPYMCDQFGEECCTGLNMSDIKPFGLAGQENWGIQGNQQVPTIDQDQSNMKVGRYSEEERKERIGRYLKKRNQRNFNKTIKYACRKTLADRRVRVRGRFARNTELSDQEIAAKKIDSNHTCEDQRSEMCCSNDAVQMMKYDEDDYWLQEAMGLMYLPYATS</sequence>
<evidence type="ECO:0000256" key="3">
    <source>
        <dbReference type="PROSITE-ProRule" id="PRU00357"/>
    </source>
</evidence>
<dbReference type="GO" id="GO:0009909">
    <property type="term" value="P:regulation of flower development"/>
    <property type="evidence" value="ECO:0007669"/>
    <property type="project" value="InterPro"/>
</dbReference>
<dbReference type="InterPro" id="IPR045281">
    <property type="entry name" value="CONSTANS-like"/>
</dbReference>
<protein>
    <recommendedName>
        <fullName evidence="4">CCT domain-containing protein</fullName>
    </recommendedName>
</protein>
<gene>
    <name evidence="5" type="ORF">PRUPE_4G138100</name>
</gene>
<name>A0A251PNG6_PRUPE</name>
<dbReference type="OrthoDB" id="1143050at2759"/>
<evidence type="ECO:0000256" key="2">
    <source>
        <dbReference type="ARBA" id="ARBA00023242"/>
    </source>
</evidence>
<feature type="domain" description="CCT" evidence="4">
    <location>
        <begin position="181"/>
        <end position="223"/>
    </location>
</feature>